<protein>
    <submittedName>
        <fullName evidence="2">Phosphoribosyl 1,2-cyclic phosphate phosphodiesterase</fullName>
        <ecNumber evidence="2">3.1.4.55</ecNumber>
    </submittedName>
</protein>
<dbReference type="InterPro" id="IPR001279">
    <property type="entry name" value="Metallo-B-lactamas"/>
</dbReference>
<reference evidence="2 3" key="1">
    <citation type="submission" date="2020-08" db="EMBL/GenBank/DDBJ databases">
        <title>Genomic Encyclopedia of Type Strains, Phase IV (KMG-IV): sequencing the most valuable type-strain genomes for metagenomic binning, comparative biology and taxonomic classification.</title>
        <authorList>
            <person name="Goeker M."/>
        </authorList>
    </citation>
    <scope>NUCLEOTIDE SEQUENCE [LARGE SCALE GENOMIC DNA]</scope>
    <source>
        <strain evidence="2 3">DSM 102234</strain>
    </source>
</reference>
<dbReference type="GO" id="GO:0103043">
    <property type="term" value="F:phosphoribosyl 1,2-cyclic phosphate phosphodiesterase activity"/>
    <property type="evidence" value="ECO:0007669"/>
    <property type="project" value="UniProtKB-EC"/>
</dbReference>
<dbReference type="InterPro" id="IPR036866">
    <property type="entry name" value="RibonucZ/Hydroxyglut_hydro"/>
</dbReference>
<dbReference type="PANTHER" id="PTHR42663:SF6">
    <property type="entry name" value="HYDROLASE C777.06C-RELATED"/>
    <property type="match status" value="1"/>
</dbReference>
<evidence type="ECO:0000313" key="2">
    <source>
        <dbReference type="EMBL" id="MBB3996059.1"/>
    </source>
</evidence>
<dbReference type="Pfam" id="PF12706">
    <property type="entry name" value="Lactamase_B_2"/>
    <property type="match status" value="1"/>
</dbReference>
<dbReference type="Gene3D" id="3.60.15.10">
    <property type="entry name" value="Ribonuclease Z/Hydroxyacylglutathione hydrolase-like"/>
    <property type="match status" value="1"/>
</dbReference>
<dbReference type="CDD" id="cd16279">
    <property type="entry name" value="metallo-hydrolase-like_MBL-fold"/>
    <property type="match status" value="1"/>
</dbReference>
<sequence length="267" mass="29577">MSDVMRVTILGCGSSGGVPRLGGNWGECDPNEPRNARRRCSALVERITDAGTTSVLIDTSPDMRSQLLDAGVGRLDAVLYTHAHADHVHGMDDLRMIVINMRARLPVWADAPTHAALMDRFGYAFVQPEGSMYPPILDMNLMDGDVTVDGPGGSLCFRPFLVPHGGMDALGFRVNDVAYLPDVASIPDHIWPELEGLRCWIVDALRREPHPTHSHLSQTLEWLEKMQPETGILTNMHTDLDYRTLEAETPDHISPAYDGMRLDFPLN</sequence>
<dbReference type="PANTHER" id="PTHR42663">
    <property type="entry name" value="HYDROLASE C777.06C-RELATED-RELATED"/>
    <property type="match status" value="1"/>
</dbReference>
<proteinExistence type="predicted"/>
<organism evidence="2 3">
    <name type="scientific">Sulfitobacter undariae</name>
    <dbReference type="NCBI Taxonomy" id="1563671"/>
    <lineage>
        <taxon>Bacteria</taxon>
        <taxon>Pseudomonadati</taxon>
        <taxon>Pseudomonadota</taxon>
        <taxon>Alphaproteobacteria</taxon>
        <taxon>Rhodobacterales</taxon>
        <taxon>Roseobacteraceae</taxon>
        <taxon>Sulfitobacter</taxon>
    </lineage>
</organism>
<dbReference type="SMART" id="SM00849">
    <property type="entry name" value="Lactamase_B"/>
    <property type="match status" value="1"/>
</dbReference>
<comment type="caution">
    <text evidence="2">The sequence shown here is derived from an EMBL/GenBank/DDBJ whole genome shotgun (WGS) entry which is preliminary data.</text>
</comment>
<dbReference type="EMBL" id="JACIEI010000026">
    <property type="protein sequence ID" value="MBB3996059.1"/>
    <property type="molecule type" value="Genomic_DNA"/>
</dbReference>
<dbReference type="SUPFAM" id="SSF56281">
    <property type="entry name" value="Metallo-hydrolase/oxidoreductase"/>
    <property type="match status" value="1"/>
</dbReference>
<evidence type="ECO:0000259" key="1">
    <source>
        <dbReference type="SMART" id="SM00849"/>
    </source>
</evidence>
<evidence type="ECO:0000313" key="3">
    <source>
        <dbReference type="Proteomes" id="UP000530268"/>
    </source>
</evidence>
<dbReference type="RefSeq" id="WP_184568297.1">
    <property type="nucleotide sequence ID" value="NZ_JACIEI010000026.1"/>
</dbReference>
<gene>
    <name evidence="2" type="ORF">GGR95_003725</name>
</gene>
<dbReference type="AlphaFoldDB" id="A0A7W6EE08"/>
<feature type="domain" description="Metallo-beta-lactamase" evidence="1">
    <location>
        <begin position="51"/>
        <end position="220"/>
    </location>
</feature>
<dbReference type="EC" id="3.1.4.55" evidence="2"/>
<name>A0A7W6EE08_9RHOB</name>
<dbReference type="Proteomes" id="UP000530268">
    <property type="component" value="Unassembled WGS sequence"/>
</dbReference>
<keyword evidence="3" id="KW-1185">Reference proteome</keyword>
<accession>A0A7W6EE08</accession>
<keyword evidence="2" id="KW-0378">Hydrolase</keyword>